<organism evidence="6 7">
    <name type="scientific">Catenuloplanes nepalensis</name>
    <dbReference type="NCBI Taxonomy" id="587533"/>
    <lineage>
        <taxon>Bacteria</taxon>
        <taxon>Bacillati</taxon>
        <taxon>Actinomycetota</taxon>
        <taxon>Actinomycetes</taxon>
        <taxon>Micromonosporales</taxon>
        <taxon>Micromonosporaceae</taxon>
        <taxon>Catenuloplanes</taxon>
    </lineage>
</organism>
<keyword evidence="4" id="KW-0067">ATP-binding</keyword>
<evidence type="ECO:0000259" key="5">
    <source>
        <dbReference type="Pfam" id="PF02223"/>
    </source>
</evidence>
<dbReference type="Gene3D" id="3.40.50.300">
    <property type="entry name" value="P-loop containing nucleotide triphosphate hydrolases"/>
    <property type="match status" value="1"/>
</dbReference>
<dbReference type="SUPFAM" id="SSF52540">
    <property type="entry name" value="P-loop containing nucleoside triphosphate hydrolases"/>
    <property type="match status" value="1"/>
</dbReference>
<reference evidence="6 7" key="1">
    <citation type="submission" date="2023-07" db="EMBL/GenBank/DDBJ databases">
        <title>Sequencing the genomes of 1000 actinobacteria strains.</title>
        <authorList>
            <person name="Klenk H.-P."/>
        </authorList>
    </citation>
    <scope>NUCLEOTIDE SEQUENCE [LARGE SCALE GENOMIC DNA]</scope>
    <source>
        <strain evidence="6 7">DSM 44710</strain>
    </source>
</reference>
<dbReference type="Pfam" id="PF02223">
    <property type="entry name" value="Thymidylate_kin"/>
    <property type="match status" value="1"/>
</dbReference>
<dbReference type="PANTHER" id="PTHR10344:SF4">
    <property type="entry name" value="UMP-CMP KINASE 2, MITOCHONDRIAL"/>
    <property type="match status" value="1"/>
</dbReference>
<sequence>MSNRRDQPLWISVDGVDGVGKTTLASALAGELHADLSSEFSDGFLGAALREAVTRAPNYVTVSRTAQSLAFIGDFFEVYATQVSTSLRAGRTVVSDRGWLSKYAYQLVTLTEEHGEERARTLLDASLGLMPRPHLTLYLTASEDNIRQRLTRRDGSCEDDRMQFVRTTSRAAETAITNTPLALRHVRLDANPAASLVLDQAVSTCRAWFG</sequence>
<dbReference type="PANTHER" id="PTHR10344">
    <property type="entry name" value="THYMIDYLATE KINASE"/>
    <property type="match status" value="1"/>
</dbReference>
<name>A0ABT9MRW5_9ACTN</name>
<comment type="similarity">
    <text evidence="1">Belongs to the thymidylate kinase family.</text>
</comment>
<gene>
    <name evidence="6" type="ORF">J2S43_002684</name>
</gene>
<protein>
    <recommendedName>
        <fullName evidence="2">Thymidylate kinase</fullName>
    </recommendedName>
</protein>
<evidence type="ECO:0000256" key="3">
    <source>
        <dbReference type="ARBA" id="ARBA00022741"/>
    </source>
</evidence>
<feature type="domain" description="Thymidylate kinase-like" evidence="5">
    <location>
        <begin position="13"/>
        <end position="167"/>
    </location>
</feature>
<dbReference type="InterPro" id="IPR027417">
    <property type="entry name" value="P-loop_NTPase"/>
</dbReference>
<dbReference type="GO" id="GO:0016301">
    <property type="term" value="F:kinase activity"/>
    <property type="evidence" value="ECO:0007669"/>
    <property type="project" value="UniProtKB-KW"/>
</dbReference>
<evidence type="ECO:0000313" key="6">
    <source>
        <dbReference type="EMBL" id="MDP9794172.1"/>
    </source>
</evidence>
<dbReference type="RefSeq" id="WP_306829308.1">
    <property type="nucleotide sequence ID" value="NZ_JAUSRA010000001.1"/>
</dbReference>
<evidence type="ECO:0000313" key="7">
    <source>
        <dbReference type="Proteomes" id="UP001240984"/>
    </source>
</evidence>
<dbReference type="InterPro" id="IPR039430">
    <property type="entry name" value="Thymidylate_kin-like_dom"/>
</dbReference>
<evidence type="ECO:0000256" key="1">
    <source>
        <dbReference type="ARBA" id="ARBA00009776"/>
    </source>
</evidence>
<keyword evidence="3" id="KW-0547">Nucleotide-binding</keyword>
<dbReference type="Proteomes" id="UP001240984">
    <property type="component" value="Unassembled WGS sequence"/>
</dbReference>
<evidence type="ECO:0000256" key="2">
    <source>
        <dbReference type="ARBA" id="ARBA00017144"/>
    </source>
</evidence>
<accession>A0ABT9MRW5</accession>
<dbReference type="EMBL" id="JAUSRA010000001">
    <property type="protein sequence ID" value="MDP9794172.1"/>
    <property type="molecule type" value="Genomic_DNA"/>
</dbReference>
<comment type="caution">
    <text evidence="6">The sequence shown here is derived from an EMBL/GenBank/DDBJ whole genome shotgun (WGS) entry which is preliminary data.</text>
</comment>
<keyword evidence="6" id="KW-0808">Transferase</keyword>
<keyword evidence="7" id="KW-1185">Reference proteome</keyword>
<evidence type="ECO:0000256" key="4">
    <source>
        <dbReference type="ARBA" id="ARBA00022840"/>
    </source>
</evidence>
<proteinExistence type="inferred from homology"/>
<keyword evidence="6" id="KW-0418">Kinase</keyword>